<sequence>MDTQLFMECEEEELEPWQQVDDSVEEEDVDFMDNCEPEEDSLSPLPASETPPIDTPSPLTPVHYSSLFCSDHLHQSQSSSHLPHNLHLQPDHPHHACCHGTTSTCPGPPPHPDSDRGWNLPPPSSHWKRLHPAHSTGLSSDEPRCPSVAEPAAGPGGPPAHSDPVLFVGSVSEAEHGRVPCAHPGPGGSAQTGPHPSAPPGPAGRCPATAVCHARLAHECPRIRQRTGDPGGWTRLADVRLPRLFPWFSQWRWQKGCAQQYESWIQIVS</sequence>
<reference evidence="2 3" key="1">
    <citation type="submission" date="2019-04" db="EMBL/GenBank/DDBJ databases">
        <title>The sequence and de novo assembly of Takifugu bimaculatus genome using PacBio and Hi-C technologies.</title>
        <authorList>
            <person name="Xu P."/>
            <person name="Liu B."/>
            <person name="Zhou Z."/>
        </authorList>
    </citation>
    <scope>NUCLEOTIDE SEQUENCE [LARGE SCALE GENOMIC DNA]</scope>
    <source>
        <strain evidence="2">TB-2018</strain>
        <tissue evidence="2">Muscle</tissue>
    </source>
</reference>
<feature type="region of interest" description="Disordered" evidence="1">
    <location>
        <begin position="1"/>
        <end position="59"/>
    </location>
</feature>
<accession>A0A4Z2CCV7</accession>
<dbReference type="AlphaFoldDB" id="A0A4Z2CCV7"/>
<feature type="compositionally biased region" description="Acidic residues" evidence="1">
    <location>
        <begin position="22"/>
        <end position="41"/>
    </location>
</feature>
<gene>
    <name evidence="2" type="ORF">fugu_009516</name>
</gene>
<evidence type="ECO:0000313" key="2">
    <source>
        <dbReference type="EMBL" id="TNN02029.1"/>
    </source>
</evidence>
<evidence type="ECO:0000256" key="1">
    <source>
        <dbReference type="SAM" id="MobiDB-lite"/>
    </source>
</evidence>
<keyword evidence="3" id="KW-1185">Reference proteome</keyword>
<name>A0A4Z2CCV7_9TELE</name>
<comment type="caution">
    <text evidence="2">The sequence shown here is derived from an EMBL/GenBank/DDBJ whole genome shotgun (WGS) entry which is preliminary data.</text>
</comment>
<proteinExistence type="predicted"/>
<organism evidence="2 3">
    <name type="scientific">Takifugu bimaculatus</name>
    <dbReference type="NCBI Taxonomy" id="433685"/>
    <lineage>
        <taxon>Eukaryota</taxon>
        <taxon>Metazoa</taxon>
        <taxon>Chordata</taxon>
        <taxon>Craniata</taxon>
        <taxon>Vertebrata</taxon>
        <taxon>Euteleostomi</taxon>
        <taxon>Actinopterygii</taxon>
        <taxon>Neopterygii</taxon>
        <taxon>Teleostei</taxon>
        <taxon>Neoteleostei</taxon>
        <taxon>Acanthomorphata</taxon>
        <taxon>Eupercaria</taxon>
        <taxon>Tetraodontiformes</taxon>
        <taxon>Tetradontoidea</taxon>
        <taxon>Tetraodontidae</taxon>
        <taxon>Takifugu</taxon>
    </lineage>
</organism>
<evidence type="ECO:0000313" key="3">
    <source>
        <dbReference type="Proteomes" id="UP000516260"/>
    </source>
</evidence>
<feature type="region of interest" description="Disordered" evidence="1">
    <location>
        <begin position="108"/>
        <end position="206"/>
    </location>
</feature>
<dbReference type="Proteomes" id="UP000516260">
    <property type="component" value="Chromosome 10"/>
</dbReference>
<dbReference type="EMBL" id="SWLE01000002">
    <property type="protein sequence ID" value="TNN02029.1"/>
    <property type="molecule type" value="Genomic_DNA"/>
</dbReference>
<protein>
    <submittedName>
        <fullName evidence="2">Uncharacterized protein</fullName>
    </submittedName>
</protein>